<proteinExistence type="predicted"/>
<dbReference type="AlphaFoldDB" id="A0A9Q9LX92"/>
<dbReference type="SMART" id="SM00091">
    <property type="entry name" value="PAS"/>
    <property type="match status" value="3"/>
</dbReference>
<evidence type="ECO:0000259" key="3">
    <source>
        <dbReference type="SMART" id="SM00091"/>
    </source>
</evidence>
<accession>A0A9Q9LX92</accession>
<evidence type="ECO:0000256" key="2">
    <source>
        <dbReference type="SAM" id="SignalP"/>
    </source>
</evidence>
<dbReference type="EMBL" id="CP080776">
    <property type="protein sequence ID" value="UWP95312.1"/>
    <property type="molecule type" value="Genomic_DNA"/>
</dbReference>
<feature type="signal peptide" evidence="2">
    <location>
        <begin position="1"/>
        <end position="20"/>
    </location>
</feature>
<dbReference type="InterPro" id="IPR000014">
    <property type="entry name" value="PAS"/>
</dbReference>
<protein>
    <submittedName>
        <fullName evidence="4">PAS-domain containing protein</fullName>
    </submittedName>
</protein>
<sequence length="537" mass="60478">MLNSLMAAAMVLTAFCVALAALYVLTLTTSRRHKPLGQVANAERDTAIFLFDDQKVIDATERGWQLLESTERPGNATDWQQLTSLLHSYFPDLETRMSELAEFGEVDLAAKDADCRLRAQWCNGLARIEFVEEAHSKGVDYHRLHALSDEVASLRSTTDNLPFLIWREDENRTITWANHHYLDLADTQFPSGNASSWPPRKLFDRPQPAEEIDPDQPRRIALADGQSGQRKWYELHETILGNETVVTALPVDRLVKAENSLSDFVATLTKTFAHLPIGLAVFDRKRQLALFNPALTDLVALPIEFLVGKPTLFSFLDHLREKRMMPEPKDYKSWRQQMSELETDAVNGTYEETWSLPSGQTYRVTGRPHPEGAVAFMFEDITAEISLTRRFRTELEMGQSALDCIDDAIAVFAPGGTLAMSNTAYARLWGNDPETSLMDVTISDACMTWRHKSRPSDIWERIQIAVSNHAKRETLDGTCYLLNGREVTCRVMPMVRGATMVRFTPSAKLPASPTRNRTLQQKHDTAPPSLTAPRSAV</sequence>
<evidence type="ECO:0000256" key="1">
    <source>
        <dbReference type="SAM" id="MobiDB-lite"/>
    </source>
</evidence>
<feature type="domain" description="PAS" evidence="3">
    <location>
        <begin position="266"/>
        <end position="333"/>
    </location>
</feature>
<feature type="region of interest" description="Disordered" evidence="1">
    <location>
        <begin position="506"/>
        <end position="537"/>
    </location>
</feature>
<feature type="domain" description="PAS" evidence="3">
    <location>
        <begin position="396"/>
        <end position="463"/>
    </location>
</feature>
<organism evidence="4 5">
    <name type="scientific">Aliiroseovarius crassostreae</name>
    <dbReference type="NCBI Taxonomy" id="154981"/>
    <lineage>
        <taxon>Bacteria</taxon>
        <taxon>Pseudomonadati</taxon>
        <taxon>Pseudomonadota</taxon>
        <taxon>Alphaproteobacteria</taxon>
        <taxon>Rhodobacterales</taxon>
        <taxon>Paracoccaceae</taxon>
        <taxon>Aliiroseovarius</taxon>
    </lineage>
</organism>
<feature type="chain" id="PRO_5040458893" evidence="2">
    <location>
        <begin position="21"/>
        <end position="537"/>
    </location>
</feature>
<keyword evidence="2" id="KW-0732">Signal</keyword>
<gene>
    <name evidence="4" type="ORF">K3X48_14250</name>
</gene>
<feature type="domain" description="PAS" evidence="3">
    <location>
        <begin position="152"/>
        <end position="220"/>
    </location>
</feature>
<dbReference type="Pfam" id="PF12860">
    <property type="entry name" value="PAS_7"/>
    <property type="match status" value="1"/>
</dbReference>
<dbReference type="InterPro" id="IPR035965">
    <property type="entry name" value="PAS-like_dom_sf"/>
</dbReference>
<evidence type="ECO:0000313" key="5">
    <source>
        <dbReference type="Proteomes" id="UP001057991"/>
    </source>
</evidence>
<reference evidence="4" key="1">
    <citation type="submission" date="2021-08" db="EMBL/GenBank/DDBJ databases">
        <authorList>
            <person name="Nwanade C."/>
            <person name="Wang M."/>
            <person name="Masoudi A."/>
            <person name="Yu Z."/>
            <person name="Liu J."/>
        </authorList>
    </citation>
    <scope>NUCLEOTIDE SEQUENCE</scope>
    <source>
        <strain evidence="4">S056</strain>
    </source>
</reference>
<name>A0A9Q9LX92_9RHOB</name>
<dbReference type="SUPFAM" id="SSF55785">
    <property type="entry name" value="PYP-like sensor domain (PAS domain)"/>
    <property type="match status" value="2"/>
</dbReference>
<dbReference type="Proteomes" id="UP001057991">
    <property type="component" value="Chromosome"/>
</dbReference>
<evidence type="ECO:0000313" key="4">
    <source>
        <dbReference type="EMBL" id="UWP95312.1"/>
    </source>
</evidence>
<dbReference type="RefSeq" id="WP_259805999.1">
    <property type="nucleotide sequence ID" value="NZ_CP080776.1"/>
</dbReference>
<dbReference type="Gene3D" id="3.30.450.20">
    <property type="entry name" value="PAS domain"/>
    <property type="match status" value="1"/>
</dbReference>